<evidence type="ECO:0000313" key="1">
    <source>
        <dbReference type="EMBL" id="OMJ93304.1"/>
    </source>
</evidence>
<dbReference type="EMBL" id="MPUH01000045">
    <property type="protein sequence ID" value="OMJ93304.1"/>
    <property type="molecule type" value="Genomic_DNA"/>
</dbReference>
<accession>A0A1R2CWC2</accession>
<evidence type="ECO:0000313" key="2">
    <source>
        <dbReference type="Proteomes" id="UP000187209"/>
    </source>
</evidence>
<dbReference type="Proteomes" id="UP000187209">
    <property type="component" value="Unassembled WGS sequence"/>
</dbReference>
<sequence length="387" mass="44390">MKEIGPKFAKIGSIALTTLTKELTKTAYDLTSIPFEQEAPKDADHISLYTLNNTKVYIFSQKAAGINLYNILNYIKPERILLQMRPDDVDHLNPKVESCPTKVIPALNMYSDYLTALRKSGFLISKGKEVITGNGNFVHDRFSPQVAVISAIWAMQHNLNNIILADITRKDLYRSISNSTTLMQLQSIYSHINKLIGIQPDCYSEEQAHVPLSLAYTHYPHIWDLHTVKHIAHMTKIYSENTQRIICIANRETGKRLEQALALNPPPVNYNQSLFHTSIIQKEQGESVVEKIALIDCFSYGQNLIEKINNHFAFKRVFEFIKEIVEEERVSGGHVMSHDEVLKRRDFLARLYLARLKRYETVARMKIEEGENKFKAEILKDAARNSR</sequence>
<comment type="caution">
    <text evidence="1">The sequence shown here is derived from an EMBL/GenBank/DDBJ whole genome shotgun (WGS) entry which is preliminary data.</text>
</comment>
<gene>
    <name evidence="1" type="ORF">SteCoe_3770</name>
</gene>
<proteinExistence type="predicted"/>
<reference evidence="1 2" key="1">
    <citation type="submission" date="2016-11" db="EMBL/GenBank/DDBJ databases">
        <title>The macronuclear genome of Stentor coeruleus: a giant cell with tiny introns.</title>
        <authorList>
            <person name="Slabodnick M."/>
            <person name="Ruby J.G."/>
            <person name="Reiff S.B."/>
            <person name="Swart E.C."/>
            <person name="Gosai S."/>
            <person name="Prabakaran S."/>
            <person name="Witkowska E."/>
            <person name="Larue G.E."/>
            <person name="Fisher S."/>
            <person name="Freeman R.M."/>
            <person name="Gunawardena J."/>
            <person name="Chu W."/>
            <person name="Stover N.A."/>
            <person name="Gregory B.D."/>
            <person name="Nowacki M."/>
            <person name="Derisi J."/>
            <person name="Roy S.W."/>
            <person name="Marshall W.F."/>
            <person name="Sood P."/>
        </authorList>
    </citation>
    <scope>NUCLEOTIDE SEQUENCE [LARGE SCALE GENOMIC DNA]</scope>
    <source>
        <strain evidence="1">WM001</strain>
    </source>
</reference>
<protein>
    <submittedName>
        <fullName evidence="1">Uncharacterized protein</fullName>
    </submittedName>
</protein>
<name>A0A1R2CWC2_9CILI</name>
<organism evidence="1 2">
    <name type="scientific">Stentor coeruleus</name>
    <dbReference type="NCBI Taxonomy" id="5963"/>
    <lineage>
        <taxon>Eukaryota</taxon>
        <taxon>Sar</taxon>
        <taxon>Alveolata</taxon>
        <taxon>Ciliophora</taxon>
        <taxon>Postciliodesmatophora</taxon>
        <taxon>Heterotrichea</taxon>
        <taxon>Heterotrichida</taxon>
        <taxon>Stentoridae</taxon>
        <taxon>Stentor</taxon>
    </lineage>
</organism>
<keyword evidence="2" id="KW-1185">Reference proteome</keyword>
<dbReference type="AlphaFoldDB" id="A0A1R2CWC2"/>